<reference evidence="3" key="1">
    <citation type="submission" date="2024-02" db="EMBL/GenBank/DDBJ databases">
        <authorList>
            <consortium name="ELIXIR-Norway"/>
            <consortium name="Elixir Norway"/>
        </authorList>
    </citation>
    <scope>NUCLEOTIDE SEQUENCE</scope>
</reference>
<evidence type="ECO:0000313" key="3">
    <source>
        <dbReference type="EMBL" id="CAK9228223.1"/>
    </source>
</evidence>
<evidence type="ECO:0000256" key="1">
    <source>
        <dbReference type="ARBA" id="ARBA00022737"/>
    </source>
</evidence>
<dbReference type="PANTHER" id="PTHR45752">
    <property type="entry name" value="LEUCINE-RICH REPEAT-CONTAINING"/>
    <property type="match status" value="1"/>
</dbReference>
<dbReference type="SUPFAM" id="SSF52058">
    <property type="entry name" value="L domain-like"/>
    <property type="match status" value="1"/>
</dbReference>
<proteinExistence type="predicted"/>
<sequence length="637" mass="71403">MCPVTQVWPPDEYKGPIHFDVVFFHGFQFGQDAHNMWKTTWSTRNRPETCWPQEWLGPQLGNDVRILLLSYDAYATKSKSHEFGNTEDVSHIAKNLVQSVVTSSKWKLGQEHPFVLVGHSFGGIVIESLVIEIHKISRQQHCDNLEKTSIEKANVFLTNMAGVAFYAVPHVGSQQLIEYICRQCEINLHSKQLGKVKAIILENIDSSKSKAADLSNDFFNTLASSTNIHGFIETKPIDDNGMIVKYGPAEIPGHKCYRVEGCDHFSVCKPPDQNHPSYNMLLQFLEGCRKVTSNIQAIWLPKNLELPQQVAALQFHKMKKLQMLIMEEANETFLQSCFGQHFSQLKWLHIRCESLKELPETIGNTSALSILDLSRCKSIESLPITLGDLKHLSELKLGGCENLKELPQSIGNTSSLSILDLSYCKSIESLPTTLDDLKHLTQLMLKGCENLKELPQSIGNISSLSILYLSCCKSIESLPTRLGDLKHLTKLLVRTCENLKELPQSIGNISSLLILDLSYCKSIESLPTTLGDLKHLTELMLKRCENLKELPQSIGNIFSLSILDLSYCKSIESLPTTLGDFKRLTKLLLEGCKNLKELPQSIGNISSLSILDLSLCKSIESLPTTLGDLKHLTELMM</sequence>
<name>A0ABP0UQQ0_9BRYO</name>
<dbReference type="PANTHER" id="PTHR45752:SF195">
    <property type="entry name" value="LEUCINE-RICH REPEAT (LRR) FAMILY PROTEIN-RELATED"/>
    <property type="match status" value="1"/>
</dbReference>
<dbReference type="EMBL" id="OZ019898">
    <property type="protein sequence ID" value="CAK9228223.1"/>
    <property type="molecule type" value="Genomic_DNA"/>
</dbReference>
<dbReference type="InterPro" id="IPR029058">
    <property type="entry name" value="AB_hydrolase_fold"/>
</dbReference>
<dbReference type="Proteomes" id="UP001497512">
    <property type="component" value="Chromosome 6"/>
</dbReference>
<protein>
    <recommendedName>
        <fullName evidence="2">Disease resistance R13L4/SHOC-2-like LRR domain-containing protein</fullName>
    </recommendedName>
</protein>
<feature type="domain" description="Disease resistance R13L4/SHOC-2-like LRR" evidence="2">
    <location>
        <begin position="514"/>
        <end position="635"/>
    </location>
</feature>
<dbReference type="Gene3D" id="3.80.10.10">
    <property type="entry name" value="Ribonuclease Inhibitor"/>
    <property type="match status" value="2"/>
</dbReference>
<accession>A0ABP0UQQ0</accession>
<gene>
    <name evidence="3" type="ORF">CSSPTR1EN2_LOCUS18863</name>
</gene>
<dbReference type="Gene3D" id="3.40.50.1820">
    <property type="entry name" value="alpha/beta hydrolase"/>
    <property type="match status" value="1"/>
</dbReference>
<dbReference type="InterPro" id="IPR050715">
    <property type="entry name" value="LRR-SigEffector_domain"/>
</dbReference>
<dbReference type="InterPro" id="IPR032675">
    <property type="entry name" value="LRR_dom_sf"/>
</dbReference>
<evidence type="ECO:0000259" key="2">
    <source>
        <dbReference type="Pfam" id="PF23598"/>
    </source>
</evidence>
<keyword evidence="1" id="KW-0677">Repeat</keyword>
<keyword evidence="4" id="KW-1185">Reference proteome</keyword>
<dbReference type="InterPro" id="IPR055414">
    <property type="entry name" value="LRR_R13L4/SHOC2-like"/>
</dbReference>
<feature type="domain" description="Disease resistance R13L4/SHOC-2-like LRR" evidence="2">
    <location>
        <begin position="340"/>
        <end position="443"/>
    </location>
</feature>
<dbReference type="Pfam" id="PF23598">
    <property type="entry name" value="LRR_14"/>
    <property type="match status" value="2"/>
</dbReference>
<evidence type="ECO:0000313" key="4">
    <source>
        <dbReference type="Proteomes" id="UP001497512"/>
    </source>
</evidence>
<dbReference type="SUPFAM" id="SSF53474">
    <property type="entry name" value="alpha/beta-Hydrolases"/>
    <property type="match status" value="1"/>
</dbReference>
<organism evidence="3 4">
    <name type="scientific">Sphagnum troendelagicum</name>
    <dbReference type="NCBI Taxonomy" id="128251"/>
    <lineage>
        <taxon>Eukaryota</taxon>
        <taxon>Viridiplantae</taxon>
        <taxon>Streptophyta</taxon>
        <taxon>Embryophyta</taxon>
        <taxon>Bryophyta</taxon>
        <taxon>Sphagnophytina</taxon>
        <taxon>Sphagnopsida</taxon>
        <taxon>Sphagnales</taxon>
        <taxon>Sphagnaceae</taxon>
        <taxon>Sphagnum</taxon>
    </lineage>
</organism>